<feature type="transmembrane region" description="Helical" evidence="8">
    <location>
        <begin position="67"/>
        <end position="88"/>
    </location>
</feature>
<keyword evidence="3" id="KW-1003">Cell membrane</keyword>
<evidence type="ECO:0000256" key="7">
    <source>
        <dbReference type="ARBA" id="ARBA00023136"/>
    </source>
</evidence>
<dbReference type="Pfam" id="PF04093">
    <property type="entry name" value="MreD"/>
    <property type="match status" value="1"/>
</dbReference>
<keyword evidence="4 8" id="KW-0812">Transmembrane</keyword>
<comment type="subcellular location">
    <subcellularLocation>
        <location evidence="1">Cell membrane</location>
        <topology evidence="1">Multi-pass membrane protein</topology>
    </subcellularLocation>
</comment>
<organism evidence="9 10">
    <name type="scientific">Haematospirillum jordaniae</name>
    <dbReference type="NCBI Taxonomy" id="1549855"/>
    <lineage>
        <taxon>Bacteria</taxon>
        <taxon>Pseudomonadati</taxon>
        <taxon>Pseudomonadota</taxon>
        <taxon>Alphaproteobacteria</taxon>
        <taxon>Rhodospirillales</taxon>
        <taxon>Novispirillaceae</taxon>
        <taxon>Haematospirillum</taxon>
    </lineage>
</organism>
<keyword evidence="5" id="KW-0133">Cell shape</keyword>
<dbReference type="KEGG" id="hjo:AY555_05955"/>
<evidence type="ECO:0000256" key="8">
    <source>
        <dbReference type="SAM" id="Phobius"/>
    </source>
</evidence>
<protein>
    <submittedName>
        <fullName evidence="9">Rod shape-determining protein MreD</fullName>
    </submittedName>
</protein>
<evidence type="ECO:0000256" key="4">
    <source>
        <dbReference type="ARBA" id="ARBA00022692"/>
    </source>
</evidence>
<keyword evidence="7 8" id="KW-0472">Membrane</keyword>
<dbReference type="GO" id="GO:0008360">
    <property type="term" value="P:regulation of cell shape"/>
    <property type="evidence" value="ECO:0007669"/>
    <property type="project" value="UniProtKB-KW"/>
</dbReference>
<comment type="similarity">
    <text evidence="2">Belongs to the MreD family.</text>
</comment>
<name>A0A143DFP5_9PROT</name>
<feature type="transmembrane region" description="Helical" evidence="8">
    <location>
        <begin position="132"/>
        <end position="152"/>
    </location>
</feature>
<evidence type="ECO:0000256" key="2">
    <source>
        <dbReference type="ARBA" id="ARBA00007776"/>
    </source>
</evidence>
<dbReference type="STRING" id="1549855.AY555_05955"/>
<dbReference type="EMBL" id="CP014525">
    <property type="protein sequence ID" value="AMW35584.1"/>
    <property type="molecule type" value="Genomic_DNA"/>
</dbReference>
<sequence length="163" mass="18192">MDIFARHQLPFFLCLALMLVEATPTHVPGFASISPMLTLVGIYYWGVQRPDITGYGTAFFVGLLEDILGATPLGVGSLTLMLSLMIVLTQERFFRNRSFIVTWWAFLVVAAFATVVRWALSGLAQGMVSDPPLALATFFMTVTFYPLVAWIFGRLQMAFLREV</sequence>
<evidence type="ECO:0000256" key="3">
    <source>
        <dbReference type="ARBA" id="ARBA00022475"/>
    </source>
</evidence>
<evidence type="ECO:0000313" key="10">
    <source>
        <dbReference type="Proteomes" id="UP000076066"/>
    </source>
</evidence>
<feature type="transmembrane region" description="Helical" evidence="8">
    <location>
        <begin position="100"/>
        <end position="120"/>
    </location>
</feature>
<evidence type="ECO:0000256" key="6">
    <source>
        <dbReference type="ARBA" id="ARBA00022989"/>
    </source>
</evidence>
<reference evidence="9 10" key="1">
    <citation type="submission" date="2016-02" db="EMBL/GenBank/DDBJ databases">
        <title>Complete Genome of H5569, the type strain of the newly described species Haematospirillium jordaniae.</title>
        <authorList>
            <person name="Nicholson A.C."/>
            <person name="Humrighouse B.W."/>
            <person name="Loparov V."/>
            <person name="McQuiston J.R."/>
        </authorList>
    </citation>
    <scope>NUCLEOTIDE SEQUENCE [LARGE SCALE GENOMIC DNA]</scope>
    <source>
        <strain evidence="9 10">H5569</strain>
    </source>
</reference>
<accession>A0A143DFP5</accession>
<proteinExistence type="inferred from homology"/>
<dbReference type="Proteomes" id="UP000076066">
    <property type="component" value="Chromosome"/>
</dbReference>
<evidence type="ECO:0000256" key="5">
    <source>
        <dbReference type="ARBA" id="ARBA00022960"/>
    </source>
</evidence>
<dbReference type="NCBIfam" id="TIGR03426">
    <property type="entry name" value="shape_MreD"/>
    <property type="match status" value="1"/>
</dbReference>
<keyword evidence="6 8" id="KW-1133">Transmembrane helix</keyword>
<dbReference type="GO" id="GO:0005886">
    <property type="term" value="C:plasma membrane"/>
    <property type="evidence" value="ECO:0007669"/>
    <property type="project" value="UniProtKB-SubCell"/>
</dbReference>
<evidence type="ECO:0000256" key="1">
    <source>
        <dbReference type="ARBA" id="ARBA00004651"/>
    </source>
</evidence>
<gene>
    <name evidence="9" type="ORF">AY555_05955</name>
</gene>
<evidence type="ECO:0000313" key="9">
    <source>
        <dbReference type="EMBL" id="AMW35584.1"/>
    </source>
</evidence>
<dbReference type="AlphaFoldDB" id="A0A143DFP5"/>
<dbReference type="InterPro" id="IPR007227">
    <property type="entry name" value="Cell_shape_determining_MreD"/>
</dbReference>
<keyword evidence="10" id="KW-1185">Reference proteome</keyword>